<feature type="transmembrane region" description="Helical" evidence="1">
    <location>
        <begin position="350"/>
        <end position="371"/>
    </location>
</feature>
<feature type="transmembrane region" description="Helical" evidence="1">
    <location>
        <begin position="20"/>
        <end position="41"/>
    </location>
</feature>
<keyword evidence="3" id="KW-1185">Reference proteome</keyword>
<evidence type="ECO:0000256" key="1">
    <source>
        <dbReference type="SAM" id="Phobius"/>
    </source>
</evidence>
<dbReference type="PANTHER" id="PTHR34219">
    <property type="entry name" value="IRON-REGULATED INNER MEMBRANE PROTEIN-RELATED"/>
    <property type="match status" value="1"/>
</dbReference>
<keyword evidence="1" id="KW-1133">Transmembrane helix</keyword>
<name>A0ABT1TJA9_9GAMM</name>
<dbReference type="Proteomes" id="UP001524499">
    <property type="component" value="Unassembled WGS sequence"/>
</dbReference>
<accession>A0ABT1TJA9</accession>
<keyword evidence="1" id="KW-0812">Transmembrane</keyword>
<dbReference type="EMBL" id="JANIBJ010000032">
    <property type="protein sequence ID" value="MCQ8105552.1"/>
    <property type="molecule type" value="Genomic_DNA"/>
</dbReference>
<dbReference type="RefSeq" id="WP_256603564.1">
    <property type="nucleotide sequence ID" value="NZ_JANIBJ010000032.1"/>
</dbReference>
<protein>
    <submittedName>
        <fullName evidence="2">PepSY domain-containing protein</fullName>
    </submittedName>
</protein>
<evidence type="ECO:0000313" key="3">
    <source>
        <dbReference type="Proteomes" id="UP001524499"/>
    </source>
</evidence>
<keyword evidence="1" id="KW-0472">Membrane</keyword>
<gene>
    <name evidence="2" type="ORF">NP590_15680</name>
</gene>
<sequence>MPSRFRFSLSRAIWLKCHLYLALSFGLFFALMGLTGSLSVYREEIDLLLNPALAVEQTEAQALSLDKILAQVRKHHPNRHGAWTLEMPRTPRGTITAWFEKPAESVDAYYAPLMVAVNPYTGEVINSRFWGKTLTTWLLDLHTQLRAEAFGRNAVAALAVLLMLSVSSGLYLWWPGFSRLSKAFALRHNAGLMRLLQDMHRLLGLFSAGFLLLLAFTGFHLAYPKLLETLTASSGMGHGDAGPNVASTSKPNDRPISIEEAVLVARGLFPSSEVRRVSTPAGELGTYRINLRQHRELNQHHPFTNVWVDRWSGQIRSVSNPSLFSAGQTFTSWQWPLHTGEAFGDWGRPLLFFAGLTPLILWLSGLSYWLFRKGLIADRDIDLPELCRAAGKTLTAFSNRLHTKLMRTLEPLVILAIRKLAEYLDRAKK</sequence>
<reference evidence="2 3" key="1">
    <citation type="submission" date="2022-07" db="EMBL/GenBank/DDBJ databases">
        <title>Methylomonas rivi sp. nov., Methylomonas rosea sp. nov., Methylomonas aureus sp. nov. and Methylomonas subterranea sp. nov., four novel methanotrophs isolated from a freshwater creek and the deep terrestrial subsurface.</title>
        <authorList>
            <person name="Abin C."/>
            <person name="Sankaranarayanan K."/>
            <person name="Garner C."/>
            <person name="Sindelar R."/>
            <person name="Kotary K."/>
            <person name="Garner R."/>
            <person name="Barclay S."/>
            <person name="Lawson P."/>
            <person name="Krumholz L."/>
        </authorList>
    </citation>
    <scope>NUCLEOTIDE SEQUENCE [LARGE SCALE GENOMIC DNA]</scope>
    <source>
        <strain evidence="2 3">SURF-2</strain>
    </source>
</reference>
<dbReference type="InterPro" id="IPR005625">
    <property type="entry name" value="PepSY-ass_TM"/>
</dbReference>
<comment type="caution">
    <text evidence="2">The sequence shown here is derived from an EMBL/GenBank/DDBJ whole genome shotgun (WGS) entry which is preliminary data.</text>
</comment>
<feature type="transmembrane region" description="Helical" evidence="1">
    <location>
        <begin position="154"/>
        <end position="174"/>
    </location>
</feature>
<feature type="transmembrane region" description="Helical" evidence="1">
    <location>
        <begin position="202"/>
        <end position="223"/>
    </location>
</feature>
<organism evidence="2 3">
    <name type="scientific">Methylomonas subterranea</name>
    <dbReference type="NCBI Taxonomy" id="2952225"/>
    <lineage>
        <taxon>Bacteria</taxon>
        <taxon>Pseudomonadati</taxon>
        <taxon>Pseudomonadota</taxon>
        <taxon>Gammaproteobacteria</taxon>
        <taxon>Methylococcales</taxon>
        <taxon>Methylococcaceae</taxon>
        <taxon>Methylomonas</taxon>
    </lineage>
</organism>
<proteinExistence type="predicted"/>
<evidence type="ECO:0000313" key="2">
    <source>
        <dbReference type="EMBL" id="MCQ8105552.1"/>
    </source>
</evidence>
<dbReference type="Pfam" id="PF03929">
    <property type="entry name" value="PepSY_TM"/>
    <property type="match status" value="1"/>
</dbReference>